<keyword evidence="5 7" id="KW-0378">Hydrolase</keyword>
<dbReference type="InterPro" id="IPR019758">
    <property type="entry name" value="Pept_S26A_signal_pept_1_CS"/>
</dbReference>
<dbReference type="EMBL" id="QYUN01000002">
    <property type="protein sequence ID" value="RJG05567.1"/>
    <property type="molecule type" value="Genomic_DNA"/>
</dbReference>
<feature type="active site" evidence="6">
    <location>
        <position position="92"/>
    </location>
</feature>
<reference evidence="9 10" key="1">
    <citation type="submission" date="2018-09" db="EMBL/GenBank/DDBJ databases">
        <authorList>
            <person name="Zhu H."/>
        </authorList>
    </citation>
    <scope>NUCLEOTIDE SEQUENCE [LARGE SCALE GENOMIC DNA]</scope>
    <source>
        <strain evidence="9 10">K2R10-39</strain>
    </source>
</reference>
<dbReference type="PRINTS" id="PR00727">
    <property type="entry name" value="LEADERPTASE"/>
</dbReference>
<dbReference type="Proteomes" id="UP000285190">
    <property type="component" value="Unassembled WGS sequence"/>
</dbReference>
<evidence type="ECO:0000313" key="10">
    <source>
        <dbReference type="Proteomes" id="UP000285190"/>
    </source>
</evidence>
<dbReference type="InterPro" id="IPR019533">
    <property type="entry name" value="Peptidase_S26"/>
</dbReference>
<dbReference type="Gene3D" id="2.10.109.10">
    <property type="entry name" value="Umud Fragment, subunit A"/>
    <property type="match status" value="1"/>
</dbReference>
<dbReference type="InterPro" id="IPR019757">
    <property type="entry name" value="Pept_S26A_signal_pept_1_Lys-AS"/>
</dbReference>
<dbReference type="GO" id="GO:0006465">
    <property type="term" value="P:signal peptide processing"/>
    <property type="evidence" value="ECO:0007669"/>
    <property type="project" value="InterPro"/>
</dbReference>
<gene>
    <name evidence="9" type="primary">lepB</name>
    <name evidence="9" type="ORF">D3870_05645</name>
</gene>
<protein>
    <recommendedName>
        <fullName evidence="4 7">Signal peptidase I</fullName>
        <ecNumber evidence="3 7">3.4.21.89</ecNumber>
    </recommendedName>
</protein>
<proteinExistence type="inferred from homology"/>
<dbReference type="AlphaFoldDB" id="A0A418WZA4"/>
<dbReference type="InterPro" id="IPR036286">
    <property type="entry name" value="LexA/Signal_pep-like_sf"/>
</dbReference>
<dbReference type="NCBIfam" id="TIGR02227">
    <property type="entry name" value="sigpep_I_bact"/>
    <property type="match status" value="1"/>
</dbReference>
<keyword evidence="10" id="KW-1185">Reference proteome</keyword>
<feature type="active site" evidence="6">
    <location>
        <position position="38"/>
    </location>
</feature>
<comment type="similarity">
    <text evidence="2 7">Belongs to the peptidase S26 family.</text>
</comment>
<dbReference type="GO" id="GO:0016020">
    <property type="term" value="C:membrane"/>
    <property type="evidence" value="ECO:0007669"/>
    <property type="project" value="UniProtKB-SubCell"/>
</dbReference>
<dbReference type="RefSeq" id="WP_119737378.1">
    <property type="nucleotide sequence ID" value="NZ_QYUN01000002.1"/>
</dbReference>
<evidence type="ECO:0000313" key="9">
    <source>
        <dbReference type="EMBL" id="RJG05567.1"/>
    </source>
</evidence>
<dbReference type="InterPro" id="IPR000223">
    <property type="entry name" value="Pept_S26A_signal_pept_1"/>
</dbReference>
<dbReference type="GO" id="GO:0004252">
    <property type="term" value="F:serine-type endopeptidase activity"/>
    <property type="evidence" value="ECO:0007669"/>
    <property type="project" value="InterPro"/>
</dbReference>
<accession>A0A418WZA4</accession>
<organism evidence="9 10">
    <name type="scientific">Noviherbaspirillum cavernae</name>
    <dbReference type="NCBI Taxonomy" id="2320862"/>
    <lineage>
        <taxon>Bacteria</taxon>
        <taxon>Pseudomonadati</taxon>
        <taxon>Pseudomonadota</taxon>
        <taxon>Betaproteobacteria</taxon>
        <taxon>Burkholderiales</taxon>
        <taxon>Oxalobacteraceae</taxon>
        <taxon>Noviherbaspirillum</taxon>
    </lineage>
</organism>
<comment type="catalytic activity">
    <reaction evidence="1 7">
        <text>Cleavage of hydrophobic, N-terminal signal or leader sequences from secreted and periplasmic proteins.</text>
        <dbReference type="EC" id="3.4.21.89"/>
    </reaction>
</comment>
<dbReference type="PANTHER" id="PTHR43390:SF1">
    <property type="entry name" value="CHLOROPLAST PROCESSING PEPTIDASE"/>
    <property type="match status" value="1"/>
</dbReference>
<dbReference type="PROSITE" id="PS00761">
    <property type="entry name" value="SPASE_I_3"/>
    <property type="match status" value="1"/>
</dbReference>
<dbReference type="PROSITE" id="PS00760">
    <property type="entry name" value="SPASE_I_2"/>
    <property type="match status" value="1"/>
</dbReference>
<dbReference type="GO" id="GO:0010027">
    <property type="term" value="P:thylakoid membrane organization"/>
    <property type="evidence" value="ECO:0007669"/>
    <property type="project" value="TreeGrafter"/>
</dbReference>
<dbReference type="CDD" id="cd06530">
    <property type="entry name" value="S26_SPase_I"/>
    <property type="match status" value="1"/>
</dbReference>
<comment type="caution">
    <text evidence="9">The sequence shown here is derived from an EMBL/GenBank/DDBJ whole genome shotgun (WGS) entry which is preliminary data.</text>
</comment>
<keyword evidence="7" id="KW-0645">Protease</keyword>
<comment type="subcellular location">
    <subcellularLocation>
        <location evidence="7">Membrane</location>
        <topology evidence="7">Single-pass type II membrane protein</topology>
    </subcellularLocation>
</comment>
<dbReference type="SUPFAM" id="SSF51306">
    <property type="entry name" value="LexA/Signal peptidase"/>
    <property type="match status" value="1"/>
</dbReference>
<evidence type="ECO:0000256" key="3">
    <source>
        <dbReference type="ARBA" id="ARBA00013208"/>
    </source>
</evidence>
<dbReference type="PANTHER" id="PTHR43390">
    <property type="entry name" value="SIGNAL PEPTIDASE I"/>
    <property type="match status" value="1"/>
</dbReference>
<feature type="domain" description="Peptidase S26" evidence="8">
    <location>
        <begin position="12"/>
        <end position="203"/>
    </location>
</feature>
<evidence type="ECO:0000256" key="6">
    <source>
        <dbReference type="PIRSR" id="PIRSR600223-1"/>
    </source>
</evidence>
<evidence type="ECO:0000256" key="7">
    <source>
        <dbReference type="RuleBase" id="RU362042"/>
    </source>
</evidence>
<dbReference type="Pfam" id="PF10502">
    <property type="entry name" value="Peptidase_S26"/>
    <property type="match status" value="1"/>
</dbReference>
<dbReference type="GO" id="GO:0009003">
    <property type="term" value="F:signal peptidase activity"/>
    <property type="evidence" value="ECO:0007669"/>
    <property type="project" value="UniProtKB-EC"/>
</dbReference>
<evidence type="ECO:0000259" key="8">
    <source>
        <dbReference type="Pfam" id="PF10502"/>
    </source>
</evidence>
<dbReference type="EC" id="3.4.21.89" evidence="3 7"/>
<evidence type="ECO:0000256" key="1">
    <source>
        <dbReference type="ARBA" id="ARBA00000677"/>
    </source>
</evidence>
<evidence type="ECO:0000256" key="5">
    <source>
        <dbReference type="ARBA" id="ARBA00022801"/>
    </source>
</evidence>
<evidence type="ECO:0000256" key="2">
    <source>
        <dbReference type="ARBA" id="ARBA00009370"/>
    </source>
</evidence>
<evidence type="ECO:0000256" key="4">
    <source>
        <dbReference type="ARBA" id="ARBA00019232"/>
    </source>
</evidence>
<sequence>MRAIRELIAEHKWFIALVLCMIMLRSAIADWYGVPSGSMYPTVLIGDRVLSNRLAYDLKIPFTDVIVKRIADPQRGDIVTFTSPEDGIRLVKRVVAVPGDVVEMRDDELLVNGVQATYTVAEETVAARLVPDYRDPQVTLNERIFGHQRTILLMPQRKALRSFRAVTVPAGAYLVLGDNRNNSKDSRYIGFIKRELLTGQVERVILSLDAENYYLPRMERFGVALN</sequence>
<name>A0A418WZA4_9BURK</name>
<dbReference type="OrthoDB" id="9815782at2"/>